<evidence type="ECO:0000313" key="9">
    <source>
        <dbReference type="EMBL" id="CCM01705.1"/>
    </source>
</evidence>
<dbReference type="OrthoDB" id="1552at2759"/>
<keyword evidence="10" id="KW-1185">Reference proteome</keyword>
<dbReference type="GO" id="GO:0005739">
    <property type="term" value="C:mitochondrion"/>
    <property type="evidence" value="ECO:0007669"/>
    <property type="project" value="UniProtKB-SubCell"/>
</dbReference>
<evidence type="ECO:0000256" key="6">
    <source>
        <dbReference type="ARBA" id="ARBA00023128"/>
    </source>
</evidence>
<dbReference type="Pfam" id="PF07798">
    <property type="entry name" value="CCDC90-like"/>
    <property type="match status" value="1"/>
</dbReference>
<feature type="compositionally biased region" description="Polar residues" evidence="8">
    <location>
        <begin position="1"/>
        <end position="20"/>
    </location>
</feature>
<evidence type="ECO:0000256" key="4">
    <source>
        <dbReference type="ARBA" id="ARBA00022989"/>
    </source>
</evidence>
<dbReference type="InterPro" id="IPR024461">
    <property type="entry name" value="CCDC90-like"/>
</dbReference>
<keyword evidence="4" id="KW-1133">Transmembrane helix</keyword>
<reference evidence="9 10" key="1">
    <citation type="journal article" date="2012" name="Appl. Environ. Microbiol.">
        <title>Short-read sequencing for genomic analysis of the brown rot fungus Fibroporia radiculosa.</title>
        <authorList>
            <person name="Tang J.D."/>
            <person name="Perkins A.D."/>
            <person name="Sonstegard T.S."/>
            <person name="Schroeder S.G."/>
            <person name="Burgess S.C."/>
            <person name="Diehl S.V."/>
        </authorList>
    </citation>
    <scope>NUCLEOTIDE SEQUENCE [LARGE SCALE GENOMIC DNA]</scope>
    <source>
        <strain evidence="9 10">TFFH 294</strain>
    </source>
</reference>
<feature type="region of interest" description="Disordered" evidence="8">
    <location>
        <begin position="283"/>
        <end position="318"/>
    </location>
</feature>
<dbReference type="HOGENOM" id="CLU_063518_0_0_1"/>
<keyword evidence="6" id="KW-0496">Mitochondrion</keyword>
<keyword evidence="7" id="KW-0472">Membrane</keyword>
<evidence type="ECO:0000313" key="10">
    <source>
        <dbReference type="Proteomes" id="UP000006352"/>
    </source>
</evidence>
<dbReference type="Gene3D" id="1.20.5.340">
    <property type="match status" value="1"/>
</dbReference>
<feature type="compositionally biased region" description="Pro residues" evidence="8">
    <location>
        <begin position="72"/>
        <end position="81"/>
    </location>
</feature>
<accession>J4GNN6</accession>
<sequence length="318" mass="34996">MVRTSSTISDPFTSPATVSTIKLAHPRDPANQPGAVPSSSGSNSTLNPSASDSTPLPLPSNVDLGPSTNVPVPAPPPPLRPPHSRLPSPHEPQNLTLSAAYSNPPFHTHHFFVALEKTFPTPTARSLMRAIRALLVDRLGRVKRDALTVKDLESQAYLFKAALSELRTESTMLTRNEAAAMRTATAASRREVDILSVRMKEDLGALKHDIQMELDSRKNESKNDLKRFDIQVEEVLNKSLVTLYDLRTEMEKVRWDNMRNSVAALGAFLLLIVVSMELLTSREAPRKVKSNPPPSPPPPVLDIRPMEGTESQHSTWTT</sequence>
<evidence type="ECO:0000256" key="7">
    <source>
        <dbReference type="ARBA" id="ARBA00023136"/>
    </source>
</evidence>
<dbReference type="EMBL" id="HE797046">
    <property type="protein sequence ID" value="CCM01705.1"/>
    <property type="molecule type" value="Genomic_DNA"/>
</dbReference>
<evidence type="ECO:0008006" key="11">
    <source>
        <dbReference type="Google" id="ProtNLM"/>
    </source>
</evidence>
<evidence type="ECO:0000256" key="2">
    <source>
        <dbReference type="ARBA" id="ARBA00004370"/>
    </source>
</evidence>
<feature type="compositionally biased region" description="Pro residues" evidence="8">
    <location>
        <begin position="291"/>
        <end position="300"/>
    </location>
</feature>
<comment type="subcellular location">
    <subcellularLocation>
        <location evidence="2">Membrane</location>
    </subcellularLocation>
    <subcellularLocation>
        <location evidence="1">Mitochondrion</location>
    </subcellularLocation>
</comment>
<evidence type="ECO:0000256" key="5">
    <source>
        <dbReference type="ARBA" id="ARBA00023054"/>
    </source>
</evidence>
<dbReference type="PANTHER" id="PTHR14360">
    <property type="entry name" value="PROTEIN FMP32, MITOCHONDRIAL"/>
    <property type="match status" value="1"/>
</dbReference>
<keyword evidence="5" id="KW-0175">Coiled coil</keyword>
<protein>
    <recommendedName>
        <fullName evidence="11">DUF1640 domain-containing protein</fullName>
    </recommendedName>
</protein>
<dbReference type="Proteomes" id="UP000006352">
    <property type="component" value="Unassembled WGS sequence"/>
</dbReference>
<evidence type="ECO:0000256" key="3">
    <source>
        <dbReference type="ARBA" id="ARBA00022692"/>
    </source>
</evidence>
<evidence type="ECO:0000256" key="1">
    <source>
        <dbReference type="ARBA" id="ARBA00004173"/>
    </source>
</evidence>
<dbReference type="InParanoid" id="J4GNN6"/>
<dbReference type="PANTHER" id="PTHR14360:SF12">
    <property type="entry name" value="MOZ PROTEIN REPRESENTS A CHROMATIN-ASSOCIATED ACETYLTRANSFERASE"/>
    <property type="match status" value="1"/>
</dbReference>
<feature type="compositionally biased region" description="Polar residues" evidence="8">
    <location>
        <begin position="309"/>
        <end position="318"/>
    </location>
</feature>
<dbReference type="FunCoup" id="J4GNN6">
    <property type="interactions" value="137"/>
</dbReference>
<dbReference type="AlphaFoldDB" id="J4GNN6"/>
<proteinExistence type="predicted"/>
<feature type="compositionally biased region" description="Low complexity" evidence="8">
    <location>
        <begin position="37"/>
        <end position="51"/>
    </location>
</feature>
<gene>
    <name evidence="9" type="ORF">FIBRA_03769</name>
</gene>
<dbReference type="RefSeq" id="XP_012180988.1">
    <property type="nucleotide sequence ID" value="XM_012325598.1"/>
</dbReference>
<dbReference type="STRING" id="599839.J4GNN6"/>
<dbReference type="GO" id="GO:0016020">
    <property type="term" value="C:membrane"/>
    <property type="evidence" value="ECO:0007669"/>
    <property type="project" value="UniProtKB-SubCell"/>
</dbReference>
<organism evidence="9 10">
    <name type="scientific">Fibroporia radiculosa</name>
    <dbReference type="NCBI Taxonomy" id="599839"/>
    <lineage>
        <taxon>Eukaryota</taxon>
        <taxon>Fungi</taxon>
        <taxon>Dikarya</taxon>
        <taxon>Basidiomycota</taxon>
        <taxon>Agaricomycotina</taxon>
        <taxon>Agaricomycetes</taxon>
        <taxon>Polyporales</taxon>
        <taxon>Fibroporiaceae</taxon>
        <taxon>Fibroporia</taxon>
    </lineage>
</organism>
<dbReference type="GeneID" id="24096616"/>
<evidence type="ECO:0000256" key="8">
    <source>
        <dbReference type="SAM" id="MobiDB-lite"/>
    </source>
</evidence>
<name>J4GNN6_9APHY</name>
<keyword evidence="3" id="KW-0812">Transmembrane</keyword>
<feature type="region of interest" description="Disordered" evidence="8">
    <location>
        <begin position="1"/>
        <end position="100"/>
    </location>
</feature>